<dbReference type="InterPro" id="IPR036847">
    <property type="entry name" value="RimP_C_sf"/>
</dbReference>
<accession>A0A9Q3QD68</accession>
<sequence>MQLLLFLEDKLNYKEELKKHFGDMIIDAKLTNEFNQQMLEVTVNVNDLNQVNTWTTLLNEYLESVAWFKDEYGLTVMSKGEKLEYTFDELADKIGTFIKVKLNKSINKHDTYIGEILEYNSEDILLKWNDHGQFRKIKLSKTDINKIEKYIKF</sequence>
<dbReference type="Gene3D" id="2.30.30.180">
    <property type="entry name" value="Ribosome maturation factor RimP, C-terminal domain"/>
    <property type="match status" value="1"/>
</dbReference>
<dbReference type="Proteomes" id="UP000746160">
    <property type="component" value="Unassembled WGS sequence"/>
</dbReference>
<dbReference type="AlphaFoldDB" id="A0A9Q3QD68"/>
<organism evidence="1 2">
    <name type="scientific">Mycoplasmopsis anatis</name>
    <dbReference type="NCBI Taxonomy" id="171279"/>
    <lineage>
        <taxon>Bacteria</taxon>
        <taxon>Bacillati</taxon>
        <taxon>Mycoplasmatota</taxon>
        <taxon>Mycoplasmoidales</taxon>
        <taxon>Metamycoplasmataceae</taxon>
        <taxon>Mycoplasmopsis</taxon>
    </lineage>
</organism>
<gene>
    <name evidence="1" type="ORF">MADP07_00091</name>
</gene>
<dbReference type="EMBL" id="JABZFG010000001">
    <property type="protein sequence ID" value="MBW0602383.1"/>
    <property type="molecule type" value="Genomic_DNA"/>
</dbReference>
<evidence type="ECO:0000313" key="1">
    <source>
        <dbReference type="EMBL" id="MBW0602383.1"/>
    </source>
</evidence>
<comment type="caution">
    <text evidence="1">The sequence shown here is derived from an EMBL/GenBank/DDBJ whole genome shotgun (WGS) entry which is preliminary data.</text>
</comment>
<name>A0A9Q3QD68_9BACT</name>
<proteinExistence type="predicted"/>
<protein>
    <submittedName>
        <fullName evidence="1">Ribosome assembly cofactor RimP</fullName>
    </submittedName>
</protein>
<evidence type="ECO:0000313" key="2">
    <source>
        <dbReference type="Proteomes" id="UP000746160"/>
    </source>
</evidence>
<reference evidence="1" key="1">
    <citation type="journal article" date="2021" name="Genes Genomics">
        <title>Comparative genomic analysis of Mycoplasma anatis strains.</title>
        <authorList>
            <person name="Zhou Q."/>
            <person name="Mai K."/>
            <person name="Yang D."/>
            <person name="Liu J."/>
            <person name="Yan Z."/>
            <person name="Luo C."/>
            <person name="Tan Y."/>
            <person name="Cao S."/>
            <person name="Zhou Q."/>
            <person name="Chen L."/>
            <person name="Chen F."/>
        </authorList>
    </citation>
    <scope>NUCLEOTIDE SEQUENCE</scope>
    <source>
        <strain evidence="1">DP07</strain>
    </source>
</reference>
<dbReference type="SUPFAM" id="SSF74942">
    <property type="entry name" value="YhbC-like, C-terminal domain"/>
    <property type="match status" value="1"/>
</dbReference>